<evidence type="ECO:0000313" key="3">
    <source>
        <dbReference type="Proteomes" id="UP000193719"/>
    </source>
</evidence>
<gene>
    <name evidence="2" type="ORF">BCR36DRAFT_411939</name>
</gene>
<evidence type="ECO:0000256" key="1">
    <source>
        <dbReference type="SAM" id="MobiDB-lite"/>
    </source>
</evidence>
<dbReference type="Proteomes" id="UP000193719">
    <property type="component" value="Unassembled WGS sequence"/>
</dbReference>
<feature type="region of interest" description="Disordered" evidence="1">
    <location>
        <begin position="1"/>
        <end position="21"/>
    </location>
</feature>
<protein>
    <submittedName>
        <fullName evidence="2">Uncharacterized protein</fullName>
    </submittedName>
</protein>
<comment type="caution">
    <text evidence="2">The sequence shown here is derived from an EMBL/GenBank/DDBJ whole genome shotgun (WGS) entry which is preliminary data.</text>
</comment>
<sequence>MTSNKRHNKKISKKNKYSSKENEANRIKKYILTDDDKKDIIDFLKSIRNKNYERPFLKLRINKNGIFKKGNKSPLKYKPALNIIKMLVMLIKEKKVNEKTFSNSITVQKVLYHNDSVIEQPDDITKVITVPIFNCISSNNIERICGTLKGVKTYLIEFDFFSKDDQFIENLNNYKKVYLQNKEILVENNEENIRNNEPIDHINKKVDTKLYNINYTSEDKMGELSLKINTKVRNINNHVIFTIILFGNKNHGIILEFFTTSEYKDYIQRTNKDTRFFSWYINDPCSFIRNFITLINDNLNFNSNFDFSLNYRVFSINSSIKRKISNNELHLIELYNIFLSSEEDSYTSDNILEQGQPSISYSLNPPQESNLPNNNNFDSFFLNTIMNEETTNSPDSTTITSQFLNENSINNSLDSDLFNKIQNNAQESDIDFSMTNSSNTPENNTNILMNQHMMNNRNLNNQEYNNMSSLLSTQYNSPLLNMDNQQELSKDFQSIISNNIAMPAENTNISLNQLYCNFLKCNLLPNNNSQPLLENFYSQNTSITDYQNNQNYLQQASSSQPLASSQAHYYSSIFNYSSNESIDKIDKILNEANKEKLIKICEEIIREIDDKKLIHICKILLKQFADSSIMDLIEKY</sequence>
<dbReference type="AlphaFoldDB" id="A0A1Y1VB48"/>
<feature type="compositionally biased region" description="Basic residues" evidence="1">
    <location>
        <begin position="1"/>
        <end position="17"/>
    </location>
</feature>
<evidence type="ECO:0000313" key="2">
    <source>
        <dbReference type="EMBL" id="ORX51477.1"/>
    </source>
</evidence>
<keyword evidence="3" id="KW-1185">Reference proteome</keyword>
<dbReference type="OrthoDB" id="10660400at2759"/>
<reference evidence="2 3" key="2">
    <citation type="submission" date="2016-08" db="EMBL/GenBank/DDBJ databases">
        <title>Pervasive Adenine N6-methylation of Active Genes in Fungi.</title>
        <authorList>
            <consortium name="DOE Joint Genome Institute"/>
            <person name="Mondo S.J."/>
            <person name="Dannebaum R.O."/>
            <person name="Kuo R.C."/>
            <person name="Labutti K."/>
            <person name="Haridas S."/>
            <person name="Kuo A."/>
            <person name="Salamov A."/>
            <person name="Ahrendt S.R."/>
            <person name="Lipzen A."/>
            <person name="Sullivan W."/>
            <person name="Andreopoulos W.B."/>
            <person name="Clum A."/>
            <person name="Lindquist E."/>
            <person name="Daum C."/>
            <person name="Ramamoorthy G.K."/>
            <person name="Gryganskyi A."/>
            <person name="Culley D."/>
            <person name="Magnuson J.K."/>
            <person name="James T.Y."/>
            <person name="O'Malley M.A."/>
            <person name="Stajich J.E."/>
            <person name="Spatafora J.W."/>
            <person name="Visel A."/>
            <person name="Grigoriev I.V."/>
        </authorList>
    </citation>
    <scope>NUCLEOTIDE SEQUENCE [LARGE SCALE GENOMIC DNA]</scope>
    <source>
        <strain evidence="3">finn</strain>
    </source>
</reference>
<dbReference type="EMBL" id="MCFH01000018">
    <property type="protein sequence ID" value="ORX51477.1"/>
    <property type="molecule type" value="Genomic_DNA"/>
</dbReference>
<proteinExistence type="predicted"/>
<organism evidence="2 3">
    <name type="scientific">Piromyces finnis</name>
    <dbReference type="NCBI Taxonomy" id="1754191"/>
    <lineage>
        <taxon>Eukaryota</taxon>
        <taxon>Fungi</taxon>
        <taxon>Fungi incertae sedis</taxon>
        <taxon>Chytridiomycota</taxon>
        <taxon>Chytridiomycota incertae sedis</taxon>
        <taxon>Neocallimastigomycetes</taxon>
        <taxon>Neocallimastigales</taxon>
        <taxon>Neocallimastigaceae</taxon>
        <taxon>Piromyces</taxon>
    </lineage>
</organism>
<accession>A0A1Y1VB48</accession>
<reference evidence="2 3" key="1">
    <citation type="submission" date="2016-08" db="EMBL/GenBank/DDBJ databases">
        <title>Genomes of anaerobic fungi encode conserved fungal cellulosomes for biomass hydrolysis.</title>
        <authorList>
            <consortium name="DOE Joint Genome Institute"/>
            <person name="Haitjema C.H."/>
            <person name="Gilmore S.P."/>
            <person name="Henske J.K."/>
            <person name="Solomon K.V."/>
            <person name="De Groot R."/>
            <person name="Kuo A."/>
            <person name="Mondo S.J."/>
            <person name="Salamov A.A."/>
            <person name="Labutti K."/>
            <person name="Zhao Z."/>
            <person name="Chiniquy J."/>
            <person name="Barry K."/>
            <person name="Brewer H.M."/>
            <person name="Purvine S.O."/>
            <person name="Wright A.T."/>
            <person name="Boxma B."/>
            <person name="Van Alen T."/>
            <person name="Hackstein J.H."/>
            <person name="Baker S.E."/>
            <person name="Grigoriev I.V."/>
            <person name="O'Malley M.A."/>
        </authorList>
    </citation>
    <scope>NUCLEOTIDE SEQUENCE [LARGE SCALE GENOMIC DNA]</scope>
    <source>
        <strain evidence="3">finn</strain>
    </source>
</reference>
<name>A0A1Y1VB48_9FUNG</name>